<dbReference type="PRINTS" id="PR00922">
    <property type="entry name" value="DADACBPTASE3"/>
</dbReference>
<dbReference type="AlphaFoldDB" id="A0A0F9DG08"/>
<organism evidence="3">
    <name type="scientific">marine sediment metagenome</name>
    <dbReference type="NCBI Taxonomy" id="412755"/>
    <lineage>
        <taxon>unclassified sequences</taxon>
        <taxon>metagenomes</taxon>
        <taxon>ecological metagenomes</taxon>
    </lineage>
</organism>
<gene>
    <name evidence="3" type="ORF">LCGC14_2550860</name>
</gene>
<evidence type="ECO:0000256" key="2">
    <source>
        <dbReference type="ARBA" id="ARBA00022801"/>
    </source>
</evidence>
<evidence type="ECO:0000313" key="3">
    <source>
        <dbReference type="EMBL" id="KKL10933.1"/>
    </source>
</evidence>
<name>A0A0F9DG08_9ZZZZ</name>
<reference evidence="3" key="1">
    <citation type="journal article" date="2015" name="Nature">
        <title>Complex archaea that bridge the gap between prokaryotes and eukaryotes.</title>
        <authorList>
            <person name="Spang A."/>
            <person name="Saw J.H."/>
            <person name="Jorgensen S.L."/>
            <person name="Zaremba-Niedzwiedzka K."/>
            <person name="Martijn J."/>
            <person name="Lind A.E."/>
            <person name="van Eijk R."/>
            <person name="Schleper C."/>
            <person name="Guy L."/>
            <person name="Ettema T.J."/>
        </authorList>
    </citation>
    <scope>NUCLEOTIDE SEQUENCE</scope>
</reference>
<dbReference type="GO" id="GO:0006508">
    <property type="term" value="P:proteolysis"/>
    <property type="evidence" value="ECO:0007669"/>
    <property type="project" value="InterPro"/>
</dbReference>
<feature type="non-terminal residue" evidence="3">
    <location>
        <position position="1"/>
    </location>
</feature>
<comment type="similarity">
    <text evidence="1">Belongs to the peptidase S13 family.</text>
</comment>
<dbReference type="InterPro" id="IPR000667">
    <property type="entry name" value="Peptidase_S13"/>
</dbReference>
<keyword evidence="2" id="KW-0378">Hydrolase</keyword>
<proteinExistence type="inferred from homology"/>
<dbReference type="EMBL" id="LAZR01041860">
    <property type="protein sequence ID" value="KKL10933.1"/>
    <property type="molecule type" value="Genomic_DNA"/>
</dbReference>
<dbReference type="Pfam" id="PF02113">
    <property type="entry name" value="Peptidase_S13"/>
    <property type="match status" value="1"/>
</dbReference>
<protein>
    <recommendedName>
        <fullName evidence="4">D-alanyl-D-alanine carboxypeptidase/D-alanyl-D-alanine-endopeptidase</fullName>
    </recommendedName>
</protein>
<dbReference type="PANTHER" id="PTHR30023">
    <property type="entry name" value="D-ALANYL-D-ALANINE CARBOXYPEPTIDASE"/>
    <property type="match status" value="1"/>
</dbReference>
<dbReference type="InterPro" id="IPR012338">
    <property type="entry name" value="Beta-lactam/transpept-like"/>
</dbReference>
<dbReference type="SUPFAM" id="SSF56601">
    <property type="entry name" value="beta-lactamase/transpeptidase-like"/>
    <property type="match status" value="1"/>
</dbReference>
<dbReference type="PANTHER" id="PTHR30023:SF0">
    <property type="entry name" value="PENICILLIN-SENSITIVE CARBOXYPEPTIDASE A"/>
    <property type="match status" value="1"/>
</dbReference>
<dbReference type="GO" id="GO:0000270">
    <property type="term" value="P:peptidoglycan metabolic process"/>
    <property type="evidence" value="ECO:0007669"/>
    <property type="project" value="TreeGrafter"/>
</dbReference>
<accession>A0A0F9DG08</accession>
<comment type="caution">
    <text evidence="3">The sequence shown here is derived from an EMBL/GenBank/DDBJ whole genome shotgun (WGS) entry which is preliminary data.</text>
</comment>
<sequence>SAENTSYRINGEWPHGLNLAKRYLLSTGVKADEFILTGGSGLSRQNKLSPNALTSILRDIYKGPNRKFFEETLAVGGLKGSRPVRAYFTDKKYKGKVFAKSGTLDGVKALSGICRTEHGDRIFSIITNKANANTRKAINDIVKAIFE</sequence>
<dbReference type="Gene3D" id="3.40.710.10">
    <property type="entry name" value="DD-peptidase/beta-lactamase superfamily"/>
    <property type="match status" value="1"/>
</dbReference>
<evidence type="ECO:0008006" key="4">
    <source>
        <dbReference type="Google" id="ProtNLM"/>
    </source>
</evidence>
<dbReference type="GO" id="GO:0004185">
    <property type="term" value="F:serine-type carboxypeptidase activity"/>
    <property type="evidence" value="ECO:0007669"/>
    <property type="project" value="InterPro"/>
</dbReference>
<evidence type="ECO:0000256" key="1">
    <source>
        <dbReference type="ARBA" id="ARBA00006096"/>
    </source>
</evidence>